<protein>
    <recommendedName>
        <fullName evidence="3">Zn(2)-C6 fungal-type domain-containing protein</fullName>
    </recommendedName>
</protein>
<dbReference type="EMBL" id="JAGPNK010000001">
    <property type="protein sequence ID" value="KAH7329612.1"/>
    <property type="molecule type" value="Genomic_DNA"/>
</dbReference>
<dbReference type="CDD" id="cd00067">
    <property type="entry name" value="GAL4"/>
    <property type="match status" value="1"/>
</dbReference>
<keyword evidence="5" id="KW-1185">Reference proteome</keyword>
<dbReference type="GO" id="GO:0000981">
    <property type="term" value="F:DNA-binding transcription factor activity, RNA polymerase II-specific"/>
    <property type="evidence" value="ECO:0007669"/>
    <property type="project" value="InterPro"/>
</dbReference>
<evidence type="ECO:0000313" key="5">
    <source>
        <dbReference type="Proteomes" id="UP000813444"/>
    </source>
</evidence>
<feature type="domain" description="Zn(2)-C6 fungal-type" evidence="3">
    <location>
        <begin position="13"/>
        <end position="47"/>
    </location>
</feature>
<evidence type="ECO:0000313" key="4">
    <source>
        <dbReference type="EMBL" id="KAH7329612.1"/>
    </source>
</evidence>
<dbReference type="GO" id="GO:0008270">
    <property type="term" value="F:zinc ion binding"/>
    <property type="evidence" value="ECO:0007669"/>
    <property type="project" value="InterPro"/>
</dbReference>
<name>A0A8K0T7N9_9HYPO</name>
<comment type="caution">
    <text evidence="4">The sequence shown here is derived from an EMBL/GenBank/DDBJ whole genome shotgun (WGS) entry which is preliminary data.</text>
</comment>
<sequence>MTTAIHSSQKRTSCQTCRKHKLKCLRSSSDDDAGCDRCVRLRLDCMAGQQRKIGRPSRWAPLGSSTRSGRQTPRLGEQPIASALAPESLVPSPLFGDTELANWGDVDASPLVTQLPDFINDGFQTSALALGSFNLTPNLSIFNFDPDESGCYGLSTPACRAALRSPNITIQVPLDPSPSPLDAGAIMSELSQLNLKLHARTEAVKKNRSLINFESLICHSFLHIEGLSFIEFALQATQDFVHSIAQIHFSNDKSQPFPNHAFEAPSRMQQASGSNLGTFEYRTPSPTLSPASLESSEGILDAVPTSIHSNNKDTLARHDEEVISLSLALLITSIYAQILDMLELASTLTVERYSRAHVEPVQPIEGIQFGSLPLIDGCTQGIVSSQIIISLLKRAERYLGIGMVPVNARRGILTQEQMDLLWAALNEGGWERNISTGSDDSSKPRTNKVERVRNRYQELLSMLQQLALY</sequence>
<dbReference type="InterPro" id="IPR036864">
    <property type="entry name" value="Zn2-C6_fun-type_DNA-bd_sf"/>
</dbReference>
<feature type="region of interest" description="Disordered" evidence="2">
    <location>
        <begin position="55"/>
        <end position="74"/>
    </location>
</feature>
<dbReference type="InterPro" id="IPR001138">
    <property type="entry name" value="Zn2Cys6_DnaBD"/>
</dbReference>
<dbReference type="PROSITE" id="PS00463">
    <property type="entry name" value="ZN2_CY6_FUNGAL_1"/>
    <property type="match status" value="1"/>
</dbReference>
<evidence type="ECO:0000256" key="1">
    <source>
        <dbReference type="ARBA" id="ARBA00023242"/>
    </source>
</evidence>
<keyword evidence="1" id="KW-0539">Nucleus</keyword>
<dbReference type="Pfam" id="PF00172">
    <property type="entry name" value="Zn_clus"/>
    <property type="match status" value="1"/>
</dbReference>
<organism evidence="4 5">
    <name type="scientific">Stachybotrys elegans</name>
    <dbReference type="NCBI Taxonomy" id="80388"/>
    <lineage>
        <taxon>Eukaryota</taxon>
        <taxon>Fungi</taxon>
        <taxon>Dikarya</taxon>
        <taxon>Ascomycota</taxon>
        <taxon>Pezizomycotina</taxon>
        <taxon>Sordariomycetes</taxon>
        <taxon>Hypocreomycetidae</taxon>
        <taxon>Hypocreales</taxon>
        <taxon>Stachybotryaceae</taxon>
        <taxon>Stachybotrys</taxon>
    </lineage>
</organism>
<reference evidence="4" key="1">
    <citation type="journal article" date="2021" name="Nat. Commun.">
        <title>Genetic determinants of endophytism in the Arabidopsis root mycobiome.</title>
        <authorList>
            <person name="Mesny F."/>
            <person name="Miyauchi S."/>
            <person name="Thiergart T."/>
            <person name="Pickel B."/>
            <person name="Atanasova L."/>
            <person name="Karlsson M."/>
            <person name="Huettel B."/>
            <person name="Barry K.W."/>
            <person name="Haridas S."/>
            <person name="Chen C."/>
            <person name="Bauer D."/>
            <person name="Andreopoulos W."/>
            <person name="Pangilinan J."/>
            <person name="LaButti K."/>
            <person name="Riley R."/>
            <person name="Lipzen A."/>
            <person name="Clum A."/>
            <person name="Drula E."/>
            <person name="Henrissat B."/>
            <person name="Kohler A."/>
            <person name="Grigoriev I.V."/>
            <person name="Martin F.M."/>
            <person name="Hacquard S."/>
        </authorList>
    </citation>
    <scope>NUCLEOTIDE SEQUENCE</scope>
    <source>
        <strain evidence="4">MPI-CAGE-CH-0235</strain>
    </source>
</reference>
<accession>A0A8K0T7N9</accession>
<dbReference type="PROSITE" id="PS50048">
    <property type="entry name" value="ZN2_CY6_FUNGAL_2"/>
    <property type="match status" value="1"/>
</dbReference>
<proteinExistence type="predicted"/>
<dbReference type="OrthoDB" id="3434319at2759"/>
<gene>
    <name evidence="4" type="ORF">B0I35DRAFT_420568</name>
</gene>
<dbReference type="SUPFAM" id="SSF57701">
    <property type="entry name" value="Zn2/Cys6 DNA-binding domain"/>
    <property type="match status" value="1"/>
</dbReference>
<dbReference type="Gene3D" id="4.10.240.10">
    <property type="entry name" value="Zn(2)-C6 fungal-type DNA-binding domain"/>
    <property type="match status" value="1"/>
</dbReference>
<dbReference type="AlphaFoldDB" id="A0A8K0T7N9"/>
<dbReference type="Proteomes" id="UP000813444">
    <property type="component" value="Unassembled WGS sequence"/>
</dbReference>
<evidence type="ECO:0000256" key="2">
    <source>
        <dbReference type="SAM" id="MobiDB-lite"/>
    </source>
</evidence>
<evidence type="ECO:0000259" key="3">
    <source>
        <dbReference type="PROSITE" id="PS50048"/>
    </source>
</evidence>